<dbReference type="SUPFAM" id="SSF52172">
    <property type="entry name" value="CheY-like"/>
    <property type="match status" value="1"/>
</dbReference>
<dbReference type="RefSeq" id="WP_103436275.1">
    <property type="nucleotide sequence ID" value="NZ_MIND01000018.1"/>
</dbReference>
<proteinExistence type="predicted"/>
<accession>A0A2S3WAR3</accession>
<evidence type="ECO:0000256" key="1">
    <source>
        <dbReference type="PROSITE-ProRule" id="PRU00169"/>
    </source>
</evidence>
<feature type="domain" description="Response regulatory" evidence="2">
    <location>
        <begin position="5"/>
        <end position="125"/>
    </location>
</feature>
<feature type="modified residue" description="4-aspartylphosphate" evidence="1">
    <location>
        <position position="56"/>
    </location>
</feature>
<dbReference type="GO" id="GO:0000160">
    <property type="term" value="P:phosphorelay signal transduction system"/>
    <property type="evidence" value="ECO:0007669"/>
    <property type="project" value="InterPro"/>
</dbReference>
<dbReference type="PROSITE" id="PS50110">
    <property type="entry name" value="RESPONSE_REGULATORY"/>
    <property type="match status" value="1"/>
</dbReference>
<dbReference type="Proteomes" id="UP000237194">
    <property type="component" value="Unassembled WGS sequence"/>
</dbReference>
<evidence type="ECO:0000313" key="3">
    <source>
        <dbReference type="EMBL" id="POF88032.1"/>
    </source>
</evidence>
<dbReference type="Pfam" id="PF00072">
    <property type="entry name" value="Response_reg"/>
    <property type="match status" value="1"/>
</dbReference>
<evidence type="ECO:0000259" key="2">
    <source>
        <dbReference type="PROSITE" id="PS50110"/>
    </source>
</evidence>
<dbReference type="InterPro" id="IPR001789">
    <property type="entry name" value="Sig_transdc_resp-reg_receiver"/>
</dbReference>
<dbReference type="Gene3D" id="3.40.50.2300">
    <property type="match status" value="1"/>
</dbReference>
<reference evidence="3 4" key="1">
    <citation type="submission" date="2016-08" db="EMBL/GenBank/DDBJ databases">
        <authorList>
            <person name="Seilhamer J.J."/>
        </authorList>
    </citation>
    <scope>NUCLEOTIDE SEQUENCE [LARGE SCALE GENOMIC DNA]</scope>
    <source>
        <strain evidence="3 4">KT-27</strain>
    </source>
</reference>
<comment type="caution">
    <text evidence="3">The sequence shown here is derived from an EMBL/GenBank/DDBJ whole genome shotgun (WGS) entry which is preliminary data.</text>
</comment>
<protein>
    <recommendedName>
        <fullName evidence="2">Response regulatory domain-containing protein</fullName>
    </recommendedName>
</protein>
<gene>
    <name evidence="3" type="ORF">BGP80_08635</name>
</gene>
<reference evidence="3 4" key="2">
    <citation type="submission" date="2018-03" db="EMBL/GenBank/DDBJ databases">
        <title>Draft genome of Pseudomonas putida strain KT-27.</title>
        <authorList>
            <person name="Yoshizawa S."/>
            <person name="Khan N.H."/>
            <person name="Nishimura M."/>
            <person name="Chiura H.X."/>
            <person name="Ogura Y."/>
            <person name="Hayashi T."/>
            <person name="Kogure K."/>
        </authorList>
    </citation>
    <scope>NUCLEOTIDE SEQUENCE [LARGE SCALE GENOMIC DNA]</scope>
    <source>
        <strain evidence="3 4">KT-27</strain>
    </source>
</reference>
<dbReference type="AlphaFoldDB" id="A0A2S3WAR3"/>
<organism evidence="3 4">
    <name type="scientific">Pseudomonas putida</name>
    <name type="common">Arthrobacter siderocapsulatus</name>
    <dbReference type="NCBI Taxonomy" id="303"/>
    <lineage>
        <taxon>Bacteria</taxon>
        <taxon>Pseudomonadati</taxon>
        <taxon>Pseudomonadota</taxon>
        <taxon>Gammaproteobacteria</taxon>
        <taxon>Pseudomonadales</taxon>
        <taxon>Pseudomonadaceae</taxon>
        <taxon>Pseudomonas</taxon>
    </lineage>
</organism>
<dbReference type="InterPro" id="IPR011006">
    <property type="entry name" value="CheY-like_superfamily"/>
</dbReference>
<evidence type="ECO:0000313" key="4">
    <source>
        <dbReference type="Proteomes" id="UP000237194"/>
    </source>
</evidence>
<dbReference type="EMBL" id="MIND01000018">
    <property type="protein sequence ID" value="POF88032.1"/>
    <property type="molecule type" value="Genomic_DNA"/>
</dbReference>
<keyword evidence="1" id="KW-0597">Phosphoprotein</keyword>
<sequence length="146" mass="16171">MYRLNVVIYQTRPAQQISLHQACNAQGIFNVRIADNLAIATILLASRRAPDLLILDHAMPSADGIQLLQQLSVTCPSTALLLIGQPRPAQVDIVQQARQKGLWVVNELAWPLSMPALQRTLQRVGGSRYKPAVSDFQTVMMRAHAH</sequence>
<dbReference type="CDD" id="cd00156">
    <property type="entry name" value="REC"/>
    <property type="match status" value="1"/>
</dbReference>
<name>A0A2S3WAR3_PSEPU</name>